<dbReference type="EMBL" id="APPI01000003">
    <property type="protein sequence ID" value="ENV14754.1"/>
    <property type="molecule type" value="Genomic_DNA"/>
</dbReference>
<accession>N8Y095</accession>
<evidence type="ECO:0000313" key="2">
    <source>
        <dbReference type="Proteomes" id="UP000018438"/>
    </source>
</evidence>
<dbReference type="RefSeq" id="WP_004811538.1">
    <property type="nucleotide sequence ID" value="NZ_KB849446.1"/>
</dbReference>
<name>N8Y095_9GAMM</name>
<dbReference type="Proteomes" id="UP000018438">
    <property type="component" value="Unassembled WGS sequence"/>
</dbReference>
<dbReference type="HOGENOM" id="CLU_132650_0_0_6"/>
<dbReference type="PATRIC" id="fig|1217675.3.peg.94"/>
<dbReference type="AlphaFoldDB" id="N8Y095"/>
<keyword evidence="2" id="KW-1185">Reference proteome</keyword>
<organism evidence="1 2">
    <name type="scientific">Acinetobacter schindleri NIPH 900</name>
    <dbReference type="NCBI Taxonomy" id="1217675"/>
    <lineage>
        <taxon>Bacteria</taxon>
        <taxon>Pseudomonadati</taxon>
        <taxon>Pseudomonadota</taxon>
        <taxon>Gammaproteobacteria</taxon>
        <taxon>Moraxellales</taxon>
        <taxon>Moraxellaceae</taxon>
        <taxon>Acinetobacter</taxon>
    </lineage>
</organism>
<comment type="caution">
    <text evidence="1">The sequence shown here is derived from an EMBL/GenBank/DDBJ whole genome shotgun (WGS) entry which is preliminary data.</text>
</comment>
<gene>
    <name evidence="1" type="ORF">F965_00100</name>
</gene>
<evidence type="ECO:0000313" key="1">
    <source>
        <dbReference type="EMBL" id="ENV14754.1"/>
    </source>
</evidence>
<protein>
    <submittedName>
        <fullName evidence="1">Uncharacterized protein</fullName>
    </submittedName>
</protein>
<proteinExistence type="predicted"/>
<reference evidence="1 2" key="1">
    <citation type="submission" date="2013-02" db="EMBL/GenBank/DDBJ databases">
        <title>The Genome Sequence of Acinetobacter schindleri NIPH 900.</title>
        <authorList>
            <consortium name="The Broad Institute Genome Sequencing Platform"/>
            <consortium name="The Broad Institute Genome Sequencing Center for Infectious Disease"/>
            <person name="Cerqueira G."/>
            <person name="Feldgarden M."/>
            <person name="Courvalin P."/>
            <person name="Perichon B."/>
            <person name="Grillot-Courvalin C."/>
            <person name="Clermont D."/>
            <person name="Rocha E."/>
            <person name="Yoon E.-J."/>
            <person name="Nemec A."/>
            <person name="Walker B."/>
            <person name="Young S.K."/>
            <person name="Zeng Q."/>
            <person name="Gargeya S."/>
            <person name="Fitzgerald M."/>
            <person name="Haas B."/>
            <person name="Abouelleil A."/>
            <person name="Alvarado L."/>
            <person name="Arachchi H.M."/>
            <person name="Berlin A.M."/>
            <person name="Chapman S.B."/>
            <person name="Dewar J."/>
            <person name="Goldberg J."/>
            <person name="Griggs A."/>
            <person name="Gujja S."/>
            <person name="Hansen M."/>
            <person name="Howarth C."/>
            <person name="Imamovic A."/>
            <person name="Larimer J."/>
            <person name="McCowan C."/>
            <person name="Murphy C."/>
            <person name="Neiman D."/>
            <person name="Pearson M."/>
            <person name="Priest M."/>
            <person name="Roberts A."/>
            <person name="Saif S."/>
            <person name="Shea T."/>
            <person name="Sisk P."/>
            <person name="Sykes S."/>
            <person name="Wortman J."/>
            <person name="Nusbaum C."/>
            <person name="Birren B."/>
        </authorList>
    </citation>
    <scope>NUCLEOTIDE SEQUENCE [LARGE SCALE GENOMIC DNA]</scope>
    <source>
        <strain evidence="1 2">NIPH 900</strain>
    </source>
</reference>
<sequence>MQLPSSDEMGQHKDGVAGSIATLSTALADEYALFGYSITAEDVEIALRLDYAFYAGWATTAAQDSGQTLELKSNYPVSLGEWAVIDPVIRAHCELIQAQRMEATGSLGGERFGLSVSEASQNYMNAKLEMKKEAFVEPPFTLDF</sequence>